<evidence type="ECO:0000259" key="1">
    <source>
        <dbReference type="SMART" id="SM00849"/>
    </source>
</evidence>
<sequence>MIESTERQVIRRRSLLAGAVGGVVAGAAGASLLDRSATAAPAGERPPAAASAGGEAAEFRWFGTAGWRIGSGDRTVLFDPYLTRFPTGLFTGAFDPATRLRVDEPLIDRHLSGVRPKLVMVSHSHWDHLNDVPYIARSTGAPVIGTETTYHLLRAFGVDAGQLIVVKGGEVLDFDGCVVEVFSGRHSRNARHSYFAPGTLVAPPRRPRTISDLPEGDTLSFQVTPDGGPSVFLMGGSDFAEREVAGVRPDIAMVATPATSATHRYASRLMTALGRPRTVVPVHWDDFETPLDDPVRADPTVDLDRFVAQLREAAPESRIVVPDRSTTYRWS</sequence>
<keyword evidence="3" id="KW-1185">Reference proteome</keyword>
<organism evidence="2 3">
    <name type="scientific">Streptomyces pactum</name>
    <dbReference type="NCBI Taxonomy" id="68249"/>
    <lineage>
        <taxon>Bacteria</taxon>
        <taxon>Bacillati</taxon>
        <taxon>Actinomycetota</taxon>
        <taxon>Actinomycetes</taxon>
        <taxon>Kitasatosporales</taxon>
        <taxon>Streptomycetaceae</taxon>
        <taxon>Streptomyces</taxon>
    </lineage>
</organism>
<proteinExistence type="predicted"/>
<dbReference type="InterPro" id="IPR036866">
    <property type="entry name" value="RibonucZ/Hydroxyglut_hydro"/>
</dbReference>
<dbReference type="PANTHER" id="PTHR43546">
    <property type="entry name" value="UPF0173 METAL-DEPENDENT HYDROLASE MJ1163-RELATED"/>
    <property type="match status" value="1"/>
</dbReference>
<feature type="domain" description="Metallo-beta-lactamase" evidence="1">
    <location>
        <begin position="63"/>
        <end position="283"/>
    </location>
</feature>
<protein>
    <submittedName>
        <fullName evidence="2">MBL fold metallo-hydrolase</fullName>
    </submittedName>
</protein>
<dbReference type="InterPro" id="IPR050114">
    <property type="entry name" value="UPF0173_UPF0282_UlaG_hydrolase"/>
</dbReference>
<comment type="caution">
    <text evidence="2">The sequence shown here is derived from an EMBL/GenBank/DDBJ whole genome shotgun (WGS) entry which is preliminary data.</text>
</comment>
<accession>A0ABS0NRB3</accession>
<dbReference type="RefSeq" id="WP_197990980.1">
    <property type="nucleotide sequence ID" value="NZ_JACYXC010000001.1"/>
</dbReference>
<reference evidence="2 3" key="1">
    <citation type="submission" date="2020-09" db="EMBL/GenBank/DDBJ databases">
        <title>Biosynthesis of the nuclear factor of activated T cells inhibitor NFAT-133 and its congeners in Streptomyces pactum.</title>
        <authorList>
            <person name="Zhou W."/>
            <person name="Posri P."/>
            <person name="Abugrain M.E."/>
            <person name="Weisberg A.J."/>
            <person name="Chang J.H."/>
            <person name="Mahmud T."/>
        </authorList>
    </citation>
    <scope>NUCLEOTIDE SEQUENCE [LARGE SCALE GENOMIC DNA]</scope>
    <source>
        <strain evidence="2 3">ATCC 27456</strain>
    </source>
</reference>
<dbReference type="EMBL" id="JACYXC010000001">
    <property type="protein sequence ID" value="MBH5337730.1"/>
    <property type="molecule type" value="Genomic_DNA"/>
</dbReference>
<dbReference type="CDD" id="cd06262">
    <property type="entry name" value="metallo-hydrolase-like_MBL-fold"/>
    <property type="match status" value="1"/>
</dbReference>
<dbReference type="PANTHER" id="PTHR43546:SF3">
    <property type="entry name" value="UPF0173 METAL-DEPENDENT HYDROLASE MJ1163"/>
    <property type="match status" value="1"/>
</dbReference>
<gene>
    <name evidence="2" type="ORF">IHE55_24325</name>
</gene>
<dbReference type="PROSITE" id="PS51318">
    <property type="entry name" value="TAT"/>
    <property type="match status" value="1"/>
</dbReference>
<evidence type="ECO:0000313" key="2">
    <source>
        <dbReference type="EMBL" id="MBH5337730.1"/>
    </source>
</evidence>
<dbReference type="Pfam" id="PF13483">
    <property type="entry name" value="Lactamase_B_3"/>
    <property type="match status" value="1"/>
</dbReference>
<dbReference type="SUPFAM" id="SSF56281">
    <property type="entry name" value="Metallo-hydrolase/oxidoreductase"/>
    <property type="match status" value="1"/>
</dbReference>
<dbReference type="InterPro" id="IPR001279">
    <property type="entry name" value="Metallo-B-lactamas"/>
</dbReference>
<dbReference type="Gene3D" id="3.60.15.10">
    <property type="entry name" value="Ribonuclease Z/Hydroxyacylglutathione hydrolase-like"/>
    <property type="match status" value="1"/>
</dbReference>
<name>A0ABS0NRB3_9ACTN</name>
<dbReference type="InterPro" id="IPR006311">
    <property type="entry name" value="TAT_signal"/>
</dbReference>
<dbReference type="Proteomes" id="UP000807371">
    <property type="component" value="Unassembled WGS sequence"/>
</dbReference>
<evidence type="ECO:0000313" key="3">
    <source>
        <dbReference type="Proteomes" id="UP000807371"/>
    </source>
</evidence>
<dbReference type="SMART" id="SM00849">
    <property type="entry name" value="Lactamase_B"/>
    <property type="match status" value="1"/>
</dbReference>